<dbReference type="STRING" id="341663.Q0CEB1"/>
<dbReference type="eggNOG" id="ENOG502QWJA">
    <property type="taxonomic scope" value="Eukaryota"/>
</dbReference>
<dbReference type="InterPro" id="IPR014751">
    <property type="entry name" value="XRCC4-like_C"/>
</dbReference>
<protein>
    <recommendedName>
        <fullName evidence="2">XRCC4 coiled-coil domain-containing protein</fullName>
    </recommendedName>
</protein>
<reference evidence="4" key="1">
    <citation type="submission" date="2005-09" db="EMBL/GenBank/DDBJ databases">
        <title>Annotation of the Aspergillus terreus NIH2624 genome.</title>
        <authorList>
            <person name="Birren B.W."/>
            <person name="Lander E.S."/>
            <person name="Galagan J.E."/>
            <person name="Nusbaum C."/>
            <person name="Devon K."/>
            <person name="Henn M."/>
            <person name="Ma L.-J."/>
            <person name="Jaffe D.B."/>
            <person name="Butler J."/>
            <person name="Alvarez P."/>
            <person name="Gnerre S."/>
            <person name="Grabherr M."/>
            <person name="Kleber M."/>
            <person name="Mauceli E.W."/>
            <person name="Brockman W."/>
            <person name="Rounsley S."/>
            <person name="Young S.K."/>
            <person name="LaButti K."/>
            <person name="Pushparaj V."/>
            <person name="DeCaprio D."/>
            <person name="Crawford M."/>
            <person name="Koehrsen M."/>
            <person name="Engels R."/>
            <person name="Montgomery P."/>
            <person name="Pearson M."/>
            <person name="Howarth C."/>
            <person name="Larson L."/>
            <person name="Luoma S."/>
            <person name="White J."/>
            <person name="Alvarado L."/>
            <person name="Kodira C.D."/>
            <person name="Zeng Q."/>
            <person name="Oleary S."/>
            <person name="Yandava C."/>
            <person name="Denning D.W."/>
            <person name="Nierman W.C."/>
            <person name="Milne T."/>
            <person name="Madden K."/>
        </authorList>
    </citation>
    <scope>NUCLEOTIDE SEQUENCE [LARGE SCALE GENOMIC DNA]</scope>
    <source>
        <strain evidence="4">NIH 2624 / FGSC A1156</strain>
    </source>
</reference>
<dbReference type="PANTHER" id="PTHR42067">
    <property type="entry name" value="YALI0C15378P"/>
    <property type="match status" value="1"/>
</dbReference>
<name>Q0CEB1_ASPTN</name>
<organism evidence="3 4">
    <name type="scientific">Aspergillus terreus (strain NIH 2624 / FGSC A1156)</name>
    <dbReference type="NCBI Taxonomy" id="341663"/>
    <lineage>
        <taxon>Eukaryota</taxon>
        <taxon>Fungi</taxon>
        <taxon>Dikarya</taxon>
        <taxon>Ascomycota</taxon>
        <taxon>Pezizomycotina</taxon>
        <taxon>Eurotiomycetes</taxon>
        <taxon>Eurotiomycetidae</taxon>
        <taxon>Eurotiales</taxon>
        <taxon>Aspergillaceae</taxon>
        <taxon>Aspergillus</taxon>
        <taxon>Aspergillus subgen. Circumdati</taxon>
    </lineage>
</organism>
<dbReference type="GeneID" id="4353329"/>
<dbReference type="OMA" id="EISFLEW"/>
<dbReference type="InterPro" id="IPR053962">
    <property type="entry name" value="XRCC4_CC"/>
</dbReference>
<keyword evidence="1" id="KW-0175">Coiled coil</keyword>
<evidence type="ECO:0000313" key="4">
    <source>
        <dbReference type="Proteomes" id="UP000007963"/>
    </source>
</evidence>
<dbReference type="Pfam" id="PF21924">
    <property type="entry name" value="XRCC4_CC"/>
    <property type="match status" value="1"/>
</dbReference>
<dbReference type="Gene3D" id="1.20.5.370">
    <property type="match status" value="1"/>
</dbReference>
<dbReference type="VEuPathDB" id="FungiDB:ATEG_07973"/>
<proteinExistence type="predicted"/>
<accession>Q0CEB1</accession>
<dbReference type="SUPFAM" id="SSF58022">
    <property type="entry name" value="XRCC4, C-terminal oligomerization domain"/>
    <property type="match status" value="1"/>
</dbReference>
<feature type="coiled-coil region" evidence="1">
    <location>
        <begin position="151"/>
        <end position="192"/>
    </location>
</feature>
<dbReference type="RefSeq" id="XP_001216594.1">
    <property type="nucleotide sequence ID" value="XM_001216594.1"/>
</dbReference>
<dbReference type="EMBL" id="CH476605">
    <property type="protein sequence ID" value="EAU31146.1"/>
    <property type="molecule type" value="Genomic_DNA"/>
</dbReference>
<evidence type="ECO:0000313" key="3">
    <source>
        <dbReference type="EMBL" id="EAU31146.1"/>
    </source>
</evidence>
<dbReference type="Proteomes" id="UP000007963">
    <property type="component" value="Unassembled WGS sequence"/>
</dbReference>
<dbReference type="AlphaFoldDB" id="Q0CEB1"/>
<evidence type="ECO:0000259" key="2">
    <source>
        <dbReference type="Pfam" id="PF21924"/>
    </source>
</evidence>
<dbReference type="PANTHER" id="PTHR42067:SF1">
    <property type="entry name" value="MITOTIC APPARATUS PROTEIN P62"/>
    <property type="match status" value="1"/>
</dbReference>
<evidence type="ECO:0000256" key="1">
    <source>
        <dbReference type="SAM" id="Coils"/>
    </source>
</evidence>
<dbReference type="OrthoDB" id="8064436at2759"/>
<dbReference type="HOGENOM" id="CLU_044616_3_0_1"/>
<gene>
    <name evidence="3" type="ORF">ATEG_07973</name>
</gene>
<feature type="domain" description="XRCC4 coiled-coil" evidence="2">
    <location>
        <begin position="173"/>
        <end position="210"/>
    </location>
</feature>
<sequence length="229" mass="26145">MPPFDPVPFPRILRIPRSDDPASFALLHVNRTGDDYTIAATEGETPYTGTVRQSQLKKLRAKNYQDSDEEWQRVISYVFGDKSHIAGNDTRAGIESSASIVGEGDEDKELIITIRKRIQGITQRLGSVSLKQDDEQAIELFDWTGTAVARADVIEDQLSSLRDRYSAAEDTIKRLNKQLEDFISAKHQHEEQLMTDFVQLLNEKKLKIRNQQRLLASANVDPEKRKRHR</sequence>